<comment type="similarity">
    <text evidence="6">In the C-terminal section; belongs to the phytoene/squalene synthase family.</text>
</comment>
<feature type="region of interest" description="Disordered" evidence="19">
    <location>
        <begin position="132"/>
        <end position="153"/>
    </location>
</feature>
<evidence type="ECO:0000256" key="8">
    <source>
        <dbReference type="ARBA" id="ARBA00012396"/>
    </source>
</evidence>
<dbReference type="STRING" id="5217.A0A4Q1BBM7"/>
<feature type="transmembrane region" description="Helical" evidence="20">
    <location>
        <begin position="279"/>
        <end position="304"/>
    </location>
</feature>
<evidence type="ECO:0000256" key="6">
    <source>
        <dbReference type="ARBA" id="ARBA00008406"/>
    </source>
</evidence>
<name>A0A4Q1BBM7_TREME</name>
<keyword evidence="15" id="KW-0413">Isomerase</keyword>
<dbReference type="InterPro" id="IPR008949">
    <property type="entry name" value="Isoprenoid_synthase_dom_sf"/>
</dbReference>
<evidence type="ECO:0000256" key="18">
    <source>
        <dbReference type="ARBA" id="ARBA00029335"/>
    </source>
</evidence>
<dbReference type="PROSITE" id="PS01045">
    <property type="entry name" value="SQUALEN_PHYTOEN_SYN_2"/>
    <property type="match status" value="1"/>
</dbReference>
<dbReference type="EMBL" id="SDIL01000104">
    <property type="protein sequence ID" value="RXK36228.1"/>
    <property type="molecule type" value="Genomic_DNA"/>
</dbReference>
<evidence type="ECO:0000256" key="11">
    <source>
        <dbReference type="ARBA" id="ARBA00022692"/>
    </source>
</evidence>
<feature type="compositionally biased region" description="Basic and acidic residues" evidence="19">
    <location>
        <begin position="142"/>
        <end position="153"/>
    </location>
</feature>
<evidence type="ECO:0000256" key="14">
    <source>
        <dbReference type="ARBA" id="ARBA00023136"/>
    </source>
</evidence>
<reference evidence="21 22" key="1">
    <citation type="submission" date="2016-06" db="EMBL/GenBank/DDBJ databases">
        <title>Evolution of pathogenesis and genome organization in the Tremellales.</title>
        <authorList>
            <person name="Cuomo C."/>
            <person name="Litvintseva A."/>
            <person name="Heitman J."/>
            <person name="Chen Y."/>
            <person name="Sun S."/>
            <person name="Springer D."/>
            <person name="Dromer F."/>
            <person name="Young S."/>
            <person name="Zeng Q."/>
            <person name="Chapman S."/>
            <person name="Gujja S."/>
            <person name="Saif S."/>
            <person name="Birren B."/>
        </authorList>
    </citation>
    <scope>NUCLEOTIDE SEQUENCE [LARGE SCALE GENOMIC DNA]</scope>
    <source>
        <strain evidence="21 22">ATCC 28783</strain>
    </source>
</reference>
<evidence type="ECO:0000256" key="12">
    <source>
        <dbReference type="ARBA" id="ARBA00022746"/>
    </source>
</evidence>
<feature type="transmembrane region" description="Helical" evidence="20">
    <location>
        <begin position="35"/>
        <end position="54"/>
    </location>
</feature>
<feature type="transmembrane region" description="Helical" evidence="20">
    <location>
        <begin position="203"/>
        <end position="225"/>
    </location>
</feature>
<evidence type="ECO:0000256" key="9">
    <source>
        <dbReference type="ARBA" id="ARBA00018909"/>
    </source>
</evidence>
<evidence type="ECO:0000256" key="20">
    <source>
        <dbReference type="SAM" id="Phobius"/>
    </source>
</evidence>
<dbReference type="OrthoDB" id="6600518at2759"/>
<comment type="pathway">
    <text evidence="4">Carotenoid biosynthesis; phytoene biosynthesis; all-trans-phytoene from geranylgeranyl diphosphate: step 1/1.</text>
</comment>
<sequence>MLTYIQVHLCFILPPIFLLFALLRPVLGRRDVIKIIFLTVIATVYTTPWDNWLIAQSGWAYPKGSVLLTIGYIPIEEHLFFILQPILLVLLHTASTHPSLLPFNVQRLLASSSTANLHSDIDGETVCFGQSKKDLTNGQNPESRRKTSQRDLKSRDTVQTLPYRPFAASVWGLVFLLGLALVNEAHDSLHLPFPEVFQMGRKVLYLGWILVWIAPVLSFVTFIGARNFDSPGDKWTFALGTGWLLMVDTIAIRSGSWTINTDTSIGVELWRGMPLEECIFFFLTTHLIMMTSSIVSHLHTLLLLCPTLPPCPPASIIEHIKILNRVALSRPKIDIHMLSDLALAEQTLKRGSKSFEVAKMAFGREMRIPLVAIYAWARVTDDLIDDLPPCDLTNGDLVQYKMKIIDRIRQHLHAAYDGSDCVDLEGIMNKIPHLTDEGKSAFRLFSTMVPRLMPIHPFLELCKGYETDLLFLSPPRTTITSSSPSTKSSTNPAVNFQTMLRAKLEDPNFSLEKYLPIKNISDLMQYADHVAGGSIAAAVCYLSWSVLTSPMDSNEGSEIDHSRPVDNFKWSEGSPPRAKLNLISDEYESTNDKRSVSEVKPNVKGDKRSKVLVKEVRDTSIPEGCEKKDEQVEERKKILQAAREMGRALQLVNISRDVVKDALIGRIYVPLTYFTSKQSIVDLLLPSSKIQSYATYSLPLLDIAEKLRVGSEDAIGKMPRGARGGLRAMIASYFKISQGVRDKNGEVDERGVKVNQLSRVGAAAKAMWWG</sequence>
<comment type="similarity">
    <text evidence="5">In the N-terminal section; belongs to the lycopene beta-cyclase family.</text>
</comment>
<dbReference type="GO" id="GO:0016765">
    <property type="term" value="F:transferase activity, transferring alkyl or aryl (other than methyl) groups"/>
    <property type="evidence" value="ECO:0007669"/>
    <property type="project" value="InterPro"/>
</dbReference>
<evidence type="ECO:0000256" key="7">
    <source>
        <dbReference type="ARBA" id="ARBA00012242"/>
    </source>
</evidence>
<dbReference type="EC" id="2.5.1.32" evidence="8"/>
<comment type="catalytic activity">
    <reaction evidence="18">
        <text>all-trans-lycopene = gamma-carotene</text>
        <dbReference type="Rhea" id="RHEA:32219"/>
        <dbReference type="ChEBI" id="CHEBI:15948"/>
        <dbReference type="ChEBI" id="CHEBI:27740"/>
        <dbReference type="EC" id="5.5.1.19"/>
    </reaction>
</comment>
<keyword evidence="13 20" id="KW-1133">Transmembrane helix</keyword>
<dbReference type="Proteomes" id="UP000289152">
    <property type="component" value="Unassembled WGS sequence"/>
</dbReference>
<dbReference type="InParanoid" id="A0A4Q1BBM7"/>
<dbReference type="GO" id="GO:0016872">
    <property type="term" value="F:intramolecular lyase activity"/>
    <property type="evidence" value="ECO:0007669"/>
    <property type="project" value="InterPro"/>
</dbReference>
<evidence type="ECO:0000256" key="3">
    <source>
        <dbReference type="ARBA" id="ARBA00005089"/>
    </source>
</evidence>
<dbReference type="GO" id="GO:0045436">
    <property type="term" value="F:lycopene beta cyclase activity"/>
    <property type="evidence" value="ECO:0007669"/>
    <property type="project" value="UniProtKB-ARBA"/>
</dbReference>
<comment type="caution">
    <text evidence="21">The sequence shown here is derived from an EMBL/GenBank/DDBJ whole genome shotgun (WGS) entry which is preliminary data.</text>
</comment>
<keyword evidence="10" id="KW-0808">Transferase</keyword>
<proteinExistence type="inferred from homology"/>
<evidence type="ECO:0000313" key="21">
    <source>
        <dbReference type="EMBL" id="RXK36228.1"/>
    </source>
</evidence>
<dbReference type="VEuPathDB" id="FungiDB:TREMEDRAFT_61785"/>
<dbReference type="Pfam" id="PF00494">
    <property type="entry name" value="SQS_PSY"/>
    <property type="match status" value="2"/>
</dbReference>
<evidence type="ECO:0000256" key="5">
    <source>
        <dbReference type="ARBA" id="ARBA00008247"/>
    </source>
</evidence>
<dbReference type="InterPro" id="IPR002060">
    <property type="entry name" value="Squ/phyt_synthse"/>
</dbReference>
<dbReference type="AlphaFoldDB" id="A0A4Q1BBM7"/>
<dbReference type="GO" id="GO:0016020">
    <property type="term" value="C:membrane"/>
    <property type="evidence" value="ECO:0007669"/>
    <property type="project" value="UniProtKB-SubCell"/>
</dbReference>
<evidence type="ECO:0000313" key="22">
    <source>
        <dbReference type="Proteomes" id="UP000289152"/>
    </source>
</evidence>
<organism evidence="21 22">
    <name type="scientific">Tremella mesenterica</name>
    <name type="common">Jelly fungus</name>
    <dbReference type="NCBI Taxonomy" id="5217"/>
    <lineage>
        <taxon>Eukaryota</taxon>
        <taxon>Fungi</taxon>
        <taxon>Dikarya</taxon>
        <taxon>Basidiomycota</taxon>
        <taxon>Agaricomycotina</taxon>
        <taxon>Tremellomycetes</taxon>
        <taxon>Tremellales</taxon>
        <taxon>Tremellaceae</taxon>
        <taxon>Tremella</taxon>
    </lineage>
</organism>
<evidence type="ECO:0000256" key="2">
    <source>
        <dbReference type="ARBA" id="ARBA00004141"/>
    </source>
</evidence>
<accession>A0A4Q1BBM7</accession>
<dbReference type="SUPFAM" id="SSF48576">
    <property type="entry name" value="Terpenoid synthases"/>
    <property type="match status" value="2"/>
</dbReference>
<comment type="pathway">
    <text evidence="3">Carotenoid biosynthesis; beta-carotene biosynthesis.</text>
</comment>
<keyword evidence="16" id="KW-0511">Multifunctional enzyme</keyword>
<evidence type="ECO:0000256" key="4">
    <source>
        <dbReference type="ARBA" id="ARBA00005172"/>
    </source>
</evidence>
<keyword evidence="14 20" id="KW-0472">Membrane</keyword>
<comment type="catalytic activity">
    <reaction evidence="1">
        <text>2 (2E,6E,10E)-geranylgeranyl diphosphate = 15-cis-phytoene + 2 diphosphate</text>
        <dbReference type="Rhea" id="RHEA:34475"/>
        <dbReference type="ChEBI" id="CHEBI:27787"/>
        <dbReference type="ChEBI" id="CHEBI:33019"/>
        <dbReference type="ChEBI" id="CHEBI:58756"/>
        <dbReference type="EC" id="2.5.1.32"/>
    </reaction>
</comment>
<evidence type="ECO:0000256" key="17">
    <source>
        <dbReference type="ARBA" id="ARBA00029313"/>
    </source>
</evidence>
<dbReference type="PANTHER" id="PTHR31480">
    <property type="entry name" value="BIFUNCTIONAL LYCOPENE CYCLASE/PHYTOENE SYNTHASE"/>
    <property type="match status" value="1"/>
</dbReference>
<comment type="catalytic activity">
    <reaction evidence="17">
        <text>gamma-carotene = all-trans-beta-carotene</text>
        <dbReference type="Rhea" id="RHEA:32239"/>
        <dbReference type="ChEBI" id="CHEBI:17579"/>
        <dbReference type="ChEBI" id="CHEBI:27740"/>
        <dbReference type="EC" id="5.5.1.19"/>
    </reaction>
</comment>
<feature type="transmembrane region" description="Helical" evidence="20">
    <location>
        <begin position="163"/>
        <end position="183"/>
    </location>
</feature>
<dbReference type="UniPathway" id="UPA00802"/>
<dbReference type="InterPro" id="IPR017825">
    <property type="entry name" value="Lycopene_cyclase_dom"/>
</dbReference>
<keyword evidence="12" id="KW-0125">Carotenoid biosynthesis</keyword>
<evidence type="ECO:0000256" key="16">
    <source>
        <dbReference type="ARBA" id="ARBA00023268"/>
    </source>
</evidence>
<evidence type="ECO:0000256" key="15">
    <source>
        <dbReference type="ARBA" id="ARBA00023235"/>
    </source>
</evidence>
<keyword evidence="11 20" id="KW-0812">Transmembrane</keyword>
<dbReference type="GO" id="GO:0016117">
    <property type="term" value="P:carotenoid biosynthetic process"/>
    <property type="evidence" value="ECO:0007669"/>
    <property type="project" value="UniProtKB-KW"/>
</dbReference>
<evidence type="ECO:0000256" key="1">
    <source>
        <dbReference type="ARBA" id="ARBA00001805"/>
    </source>
</evidence>
<evidence type="ECO:0000256" key="19">
    <source>
        <dbReference type="SAM" id="MobiDB-lite"/>
    </source>
</evidence>
<feature type="transmembrane region" description="Helical" evidence="20">
    <location>
        <begin position="6"/>
        <end position="23"/>
    </location>
</feature>
<dbReference type="NCBIfam" id="TIGR03462">
    <property type="entry name" value="CarR_dom_SF"/>
    <property type="match status" value="2"/>
</dbReference>
<gene>
    <name evidence="21" type="ORF">M231_06498</name>
</gene>
<keyword evidence="22" id="KW-1185">Reference proteome</keyword>
<evidence type="ECO:0000256" key="13">
    <source>
        <dbReference type="ARBA" id="ARBA00022989"/>
    </source>
</evidence>
<dbReference type="Gene3D" id="1.10.600.10">
    <property type="entry name" value="Farnesyl Diphosphate Synthase"/>
    <property type="match status" value="1"/>
</dbReference>
<dbReference type="UniPathway" id="UPA00799">
    <property type="reaction ID" value="UER00773"/>
</dbReference>
<dbReference type="InterPro" id="IPR019845">
    <property type="entry name" value="Squalene/phytoene_synthase_CS"/>
</dbReference>
<comment type="subcellular location">
    <subcellularLocation>
        <location evidence="2">Membrane</location>
        <topology evidence="2">Multi-pass membrane protein</topology>
    </subcellularLocation>
</comment>
<protein>
    <recommendedName>
        <fullName evidence="9">Bifunctional lycopene cyclase/phytoene synthase</fullName>
        <ecNumber evidence="8">2.5.1.32</ecNumber>
        <ecNumber evidence="7">5.5.1.19</ecNumber>
    </recommendedName>
</protein>
<dbReference type="EC" id="5.5.1.19" evidence="7"/>
<evidence type="ECO:0000256" key="10">
    <source>
        <dbReference type="ARBA" id="ARBA00022679"/>
    </source>
</evidence>